<dbReference type="InterPro" id="IPR054404">
    <property type="entry name" value="SelB_WH1"/>
</dbReference>
<name>A0A7C5L4S1_AQUAO</name>
<dbReference type="GO" id="GO:0001514">
    <property type="term" value="P:selenocysteine incorporation"/>
    <property type="evidence" value="ECO:0007669"/>
    <property type="project" value="InterPro"/>
</dbReference>
<dbReference type="GO" id="GO:0005737">
    <property type="term" value="C:cytoplasm"/>
    <property type="evidence" value="ECO:0007669"/>
    <property type="project" value="InterPro"/>
</dbReference>
<dbReference type="Pfam" id="PF22153">
    <property type="entry name" value="SelB_WH1"/>
    <property type="match status" value="1"/>
</dbReference>
<feature type="domain" description="Elongation factor SelB-like third winged-helix" evidence="2">
    <location>
        <begin position="193"/>
        <end position="241"/>
    </location>
</feature>
<organism evidence="4">
    <name type="scientific">Aquifex aeolicus</name>
    <dbReference type="NCBI Taxonomy" id="63363"/>
    <lineage>
        <taxon>Bacteria</taxon>
        <taxon>Pseudomonadati</taxon>
        <taxon>Aquificota</taxon>
        <taxon>Aquificia</taxon>
        <taxon>Aquificales</taxon>
        <taxon>Aquificaceae</taxon>
        <taxon>Aquifex</taxon>
    </lineage>
</organism>
<dbReference type="InterPro" id="IPR015191">
    <property type="entry name" value="SelB_WHD4"/>
</dbReference>
<dbReference type="Gene3D" id="1.10.10.10">
    <property type="entry name" value="Winged helix-like DNA-binding domain superfamily/Winged helix DNA-binding domain"/>
    <property type="match status" value="1"/>
</dbReference>
<accession>A0A7C5L4S1</accession>
<evidence type="ECO:0000259" key="2">
    <source>
        <dbReference type="Pfam" id="PF21580"/>
    </source>
</evidence>
<evidence type="ECO:0000313" key="4">
    <source>
        <dbReference type="EMBL" id="HHJ63985.1"/>
    </source>
</evidence>
<gene>
    <name evidence="4" type="ORF">ENJ61_03670</name>
</gene>
<dbReference type="EMBL" id="DRNB01000137">
    <property type="protein sequence ID" value="HHJ63985.1"/>
    <property type="molecule type" value="Genomic_DNA"/>
</dbReference>
<comment type="caution">
    <text evidence="4">The sequence shown here is derived from an EMBL/GenBank/DDBJ whole genome shotgun (WGS) entry which is preliminary data.</text>
</comment>
<dbReference type="GO" id="GO:0003723">
    <property type="term" value="F:RNA binding"/>
    <property type="evidence" value="ECO:0007669"/>
    <property type="project" value="InterPro"/>
</dbReference>
<dbReference type="Pfam" id="PF09107">
    <property type="entry name" value="WHD_3rd_SelB"/>
    <property type="match status" value="1"/>
</dbReference>
<reference evidence="4" key="1">
    <citation type="journal article" date="2020" name="mSystems">
        <title>Genome- and Community-Level Interaction Insights into Carbon Utilization and Element Cycling Functions of Hydrothermarchaeota in Hydrothermal Sediment.</title>
        <authorList>
            <person name="Zhou Z."/>
            <person name="Liu Y."/>
            <person name="Xu W."/>
            <person name="Pan J."/>
            <person name="Luo Z.H."/>
            <person name="Li M."/>
        </authorList>
    </citation>
    <scope>NUCLEOTIDE SEQUENCE [LARGE SCALE GENOMIC DNA]</scope>
    <source>
        <strain evidence="4">HyVt-501</strain>
    </source>
</reference>
<proteinExistence type="predicted"/>
<dbReference type="Proteomes" id="UP000885792">
    <property type="component" value="Unassembled WGS sequence"/>
</dbReference>
<dbReference type="InterPro" id="IPR036390">
    <property type="entry name" value="WH_DNA-bd_sf"/>
</dbReference>
<dbReference type="InterPro" id="IPR048638">
    <property type="entry name" value="SelB-like_WHD3"/>
</dbReference>
<dbReference type="GO" id="GO:0005525">
    <property type="term" value="F:GTP binding"/>
    <property type="evidence" value="ECO:0007669"/>
    <property type="project" value="InterPro"/>
</dbReference>
<protein>
    <submittedName>
        <fullName evidence="4">Uncharacterized protein</fullName>
    </submittedName>
</protein>
<dbReference type="AlphaFoldDB" id="A0A7C5L4S1"/>
<feature type="domain" description="Elongation factor SelB first winged-helix" evidence="3">
    <location>
        <begin position="68"/>
        <end position="113"/>
    </location>
</feature>
<dbReference type="InterPro" id="IPR036388">
    <property type="entry name" value="WH-like_DNA-bd_sf"/>
</dbReference>
<sequence>MRPGGVYRIFFGMREEEGRFRTIEGKVYLLRLRGEVVSRRGDRLLVLNSSGRLLTSGRVLHPAVEISSKGFVRKHLGDLLDNFLIYLLRERGSRGMRREEVISRTGRFPELSGSEEVVVLKDKLYLKEHLLLLADRLGEKLKEAGEAVPKDRILGELSIEEELLPYLLSLLRGWCVREGYLLRDDGGTLPYEEDLRRLLSFMGRGFRREEELLSAGFEREILRFAVRKGYVHRIGGDLLISDDFLRELVAELRSLGEEFTLQEAKSRLGLTRKFLIPLLEHLDRLRLTVRKGNLRRWTR</sequence>
<evidence type="ECO:0000259" key="3">
    <source>
        <dbReference type="Pfam" id="PF22153"/>
    </source>
</evidence>
<evidence type="ECO:0000259" key="1">
    <source>
        <dbReference type="Pfam" id="PF09107"/>
    </source>
</evidence>
<feature type="domain" description="Elongation factor SelB fourth winged-helix" evidence="1">
    <location>
        <begin position="252"/>
        <end position="296"/>
    </location>
</feature>
<dbReference type="SUPFAM" id="SSF46785">
    <property type="entry name" value="Winged helix' DNA-binding domain"/>
    <property type="match status" value="1"/>
</dbReference>
<dbReference type="Pfam" id="PF21580">
    <property type="entry name" value="SelB_WHD3"/>
    <property type="match status" value="1"/>
</dbReference>
<dbReference type="GO" id="GO:0003746">
    <property type="term" value="F:translation elongation factor activity"/>
    <property type="evidence" value="ECO:0007669"/>
    <property type="project" value="InterPro"/>
</dbReference>